<evidence type="ECO:0008006" key="7">
    <source>
        <dbReference type="Google" id="ProtNLM"/>
    </source>
</evidence>
<dbReference type="GO" id="GO:0005525">
    <property type="term" value="F:GTP binding"/>
    <property type="evidence" value="ECO:0007669"/>
    <property type="project" value="UniProtKB-KW"/>
</dbReference>
<reference evidence="6" key="1">
    <citation type="submission" date="2018-05" db="EMBL/GenBank/DDBJ databases">
        <authorList>
            <person name="Lanie J.A."/>
            <person name="Ng W.-L."/>
            <person name="Kazmierczak K.M."/>
            <person name="Andrzejewski T.M."/>
            <person name="Davidsen T.M."/>
            <person name="Wayne K.J."/>
            <person name="Tettelin H."/>
            <person name="Glass J.I."/>
            <person name="Rusch D."/>
            <person name="Podicherti R."/>
            <person name="Tsui H.-C.T."/>
            <person name="Winkler M.E."/>
        </authorList>
    </citation>
    <scope>NUCLEOTIDE SEQUENCE</scope>
</reference>
<dbReference type="Pfam" id="PF03668">
    <property type="entry name" value="RapZ-like_N"/>
    <property type="match status" value="1"/>
</dbReference>
<feature type="domain" description="RapZ C-terminal" evidence="5">
    <location>
        <begin position="66"/>
        <end position="184"/>
    </location>
</feature>
<dbReference type="PANTHER" id="PTHR30448">
    <property type="entry name" value="RNASE ADAPTER PROTEIN RAPZ"/>
    <property type="match status" value="1"/>
</dbReference>
<accession>A0A382L802</accession>
<dbReference type="AlphaFoldDB" id="A0A382L802"/>
<dbReference type="EMBL" id="UINC01084887">
    <property type="protein sequence ID" value="SVC31935.1"/>
    <property type="molecule type" value="Genomic_DNA"/>
</dbReference>
<dbReference type="Pfam" id="PF22740">
    <property type="entry name" value="PapZ_C"/>
    <property type="match status" value="1"/>
</dbReference>
<feature type="domain" description="RapZ-like N-terminal" evidence="4">
    <location>
        <begin position="1"/>
        <end position="53"/>
    </location>
</feature>
<dbReference type="InterPro" id="IPR005337">
    <property type="entry name" value="RapZ-like"/>
</dbReference>
<keyword evidence="1" id="KW-0547">Nucleotide-binding</keyword>
<organism evidence="6">
    <name type="scientific">marine metagenome</name>
    <dbReference type="NCBI Taxonomy" id="408172"/>
    <lineage>
        <taxon>unclassified sequences</taxon>
        <taxon>metagenomes</taxon>
        <taxon>ecological metagenomes</taxon>
    </lineage>
</organism>
<keyword evidence="2" id="KW-0067">ATP-binding</keyword>
<dbReference type="PANTHER" id="PTHR30448:SF0">
    <property type="entry name" value="RNASE ADAPTER PROTEIN RAPZ"/>
    <property type="match status" value="1"/>
</dbReference>
<feature type="non-terminal residue" evidence="6">
    <location>
        <position position="1"/>
    </location>
</feature>
<dbReference type="InterPro" id="IPR053931">
    <property type="entry name" value="RapZ_C"/>
</dbReference>
<dbReference type="GO" id="GO:0005524">
    <property type="term" value="F:ATP binding"/>
    <property type="evidence" value="ECO:0007669"/>
    <property type="project" value="UniProtKB-KW"/>
</dbReference>
<evidence type="ECO:0000259" key="4">
    <source>
        <dbReference type="Pfam" id="PF03668"/>
    </source>
</evidence>
<evidence type="ECO:0000256" key="1">
    <source>
        <dbReference type="ARBA" id="ARBA00022741"/>
    </source>
</evidence>
<sequence>RFSETRRPHPLAPDQTVVEGIANERRALAGIKQLADRVFDTSGLTVHELRRSFMDLSRVGVDKKLSVTVLSFGYKHGIPYESDLLFDVRFLPNPYFVRTLRSLTGRDRAVQEYLEKSRATGIFLDKTTELLRFLIPQYSAEGKSYLTIAIGCTGGRHRSVMISERIHSRLCELDGVLLRLKHRDAFAE</sequence>
<protein>
    <recommendedName>
        <fullName evidence="7">RNase adaptor protein RapZ</fullName>
    </recommendedName>
</protein>
<proteinExistence type="predicted"/>
<keyword evidence="3" id="KW-0342">GTP-binding</keyword>
<dbReference type="InterPro" id="IPR053930">
    <property type="entry name" value="RapZ-like_N"/>
</dbReference>
<name>A0A382L802_9ZZZZ</name>
<evidence type="ECO:0000313" key="6">
    <source>
        <dbReference type="EMBL" id="SVC31935.1"/>
    </source>
</evidence>
<evidence type="ECO:0000256" key="2">
    <source>
        <dbReference type="ARBA" id="ARBA00022840"/>
    </source>
</evidence>
<evidence type="ECO:0000259" key="5">
    <source>
        <dbReference type="Pfam" id="PF22740"/>
    </source>
</evidence>
<evidence type="ECO:0000256" key="3">
    <source>
        <dbReference type="ARBA" id="ARBA00023134"/>
    </source>
</evidence>
<gene>
    <name evidence="6" type="ORF">METZ01_LOCUS284789</name>
</gene>